<sequence>MDNPYESPLEQGSSPARSDSLSLGWAIFSGVVWSVGASLPITALLVTFFRFPIPFRGIVSGPSFIPLAMFALLMYGIFLGGFLPLAAAGGIAGGIARAISSTPARQRWILRILAVGASFALLLLLATLDWVIGPW</sequence>
<dbReference type="EMBL" id="CP036289">
    <property type="protein sequence ID" value="QDU75537.1"/>
    <property type="molecule type" value="Genomic_DNA"/>
</dbReference>
<dbReference type="AlphaFoldDB" id="A0A518C8H9"/>
<feature type="transmembrane region" description="Helical" evidence="1">
    <location>
        <begin position="69"/>
        <end position="96"/>
    </location>
</feature>
<feature type="transmembrane region" description="Helical" evidence="1">
    <location>
        <begin position="108"/>
        <end position="132"/>
    </location>
</feature>
<keyword evidence="1" id="KW-0472">Membrane</keyword>
<keyword evidence="1" id="KW-1133">Transmembrane helix</keyword>
<dbReference type="Proteomes" id="UP000318626">
    <property type="component" value="Chromosome"/>
</dbReference>
<feature type="transmembrane region" description="Helical" evidence="1">
    <location>
        <begin position="21"/>
        <end position="49"/>
    </location>
</feature>
<dbReference type="RefSeq" id="WP_144972990.1">
    <property type="nucleotide sequence ID" value="NZ_CP036289.1"/>
</dbReference>
<reference evidence="3" key="1">
    <citation type="submission" date="2019-02" db="EMBL/GenBank/DDBJ databases">
        <title>Deep-cultivation of Planctomycetes and their phenomic and genomic characterization uncovers novel biology.</title>
        <authorList>
            <person name="Wiegand S."/>
            <person name="Jogler M."/>
            <person name="Boedeker C."/>
            <person name="Pinto D."/>
            <person name="Vollmers J."/>
            <person name="Rivas-Marin E."/>
            <person name="Kohn T."/>
            <person name="Peeters S.H."/>
            <person name="Heuer A."/>
            <person name="Rast P."/>
            <person name="Oberbeckmann S."/>
            <person name="Bunk B."/>
            <person name="Jeske O."/>
            <person name="Meyerdierks A."/>
            <person name="Storesund J.E."/>
            <person name="Kallscheuer N."/>
            <person name="Luecker S."/>
            <person name="Lage O.M."/>
            <person name="Pohl T."/>
            <person name="Merkel B.J."/>
            <person name="Hornburger P."/>
            <person name="Mueller R.-W."/>
            <person name="Bruemmer F."/>
            <person name="Labrenz M."/>
            <person name="Spormann A.M."/>
            <person name="Op den Camp H."/>
            <person name="Overmann J."/>
            <person name="Amann R."/>
            <person name="Jetten M.S.M."/>
            <person name="Mascher T."/>
            <person name="Medema M.H."/>
            <person name="Devos D.P."/>
            <person name="Kaster A.-K."/>
            <person name="Ovreas L."/>
            <person name="Rohde M."/>
            <person name="Galperin M.Y."/>
            <person name="Jogler C."/>
        </authorList>
    </citation>
    <scope>NUCLEOTIDE SEQUENCE [LARGE SCALE GENOMIC DNA]</scope>
    <source>
        <strain evidence="3">Pan97</strain>
    </source>
</reference>
<evidence type="ECO:0000313" key="2">
    <source>
        <dbReference type="EMBL" id="QDU75537.1"/>
    </source>
</evidence>
<accession>A0A518C8H9</accession>
<keyword evidence="1" id="KW-0812">Transmembrane</keyword>
<protein>
    <submittedName>
        <fullName evidence="2">Uncharacterized protein</fullName>
    </submittedName>
</protein>
<proteinExistence type="predicted"/>
<name>A0A518C8H9_9BACT</name>
<evidence type="ECO:0000313" key="3">
    <source>
        <dbReference type="Proteomes" id="UP000318626"/>
    </source>
</evidence>
<gene>
    <name evidence="2" type="ORF">Pan97_25700</name>
</gene>
<evidence type="ECO:0000256" key="1">
    <source>
        <dbReference type="SAM" id="Phobius"/>
    </source>
</evidence>
<keyword evidence="3" id="KW-1185">Reference proteome</keyword>
<dbReference type="KEGG" id="bvo:Pan97_25700"/>
<organism evidence="2 3">
    <name type="scientific">Bremerella volcania</name>
    <dbReference type="NCBI Taxonomy" id="2527984"/>
    <lineage>
        <taxon>Bacteria</taxon>
        <taxon>Pseudomonadati</taxon>
        <taxon>Planctomycetota</taxon>
        <taxon>Planctomycetia</taxon>
        <taxon>Pirellulales</taxon>
        <taxon>Pirellulaceae</taxon>
        <taxon>Bremerella</taxon>
    </lineage>
</organism>